<evidence type="ECO:0000256" key="1">
    <source>
        <dbReference type="SAM" id="MobiDB-lite"/>
    </source>
</evidence>
<dbReference type="EMBL" id="JAAHCF010000495">
    <property type="protein sequence ID" value="KAK8143547.1"/>
    <property type="molecule type" value="Genomic_DNA"/>
</dbReference>
<organism evidence="2 3">
    <name type="scientific">Beauveria asiatica</name>
    <dbReference type="NCBI Taxonomy" id="1069075"/>
    <lineage>
        <taxon>Eukaryota</taxon>
        <taxon>Fungi</taxon>
        <taxon>Dikarya</taxon>
        <taxon>Ascomycota</taxon>
        <taxon>Pezizomycotina</taxon>
        <taxon>Sordariomycetes</taxon>
        <taxon>Hypocreomycetidae</taxon>
        <taxon>Hypocreales</taxon>
        <taxon>Cordycipitaceae</taxon>
        <taxon>Beauveria</taxon>
    </lineage>
</organism>
<name>A0AAW0RMW1_9HYPO</name>
<evidence type="ECO:0000313" key="2">
    <source>
        <dbReference type="EMBL" id="KAK8143547.1"/>
    </source>
</evidence>
<dbReference type="AlphaFoldDB" id="A0AAW0RMW1"/>
<reference evidence="2 3" key="1">
    <citation type="submission" date="2020-02" db="EMBL/GenBank/DDBJ databases">
        <title>Comparative genomics of the hypocrealean fungal genus Beauvera.</title>
        <authorList>
            <person name="Showalter D.N."/>
            <person name="Bushley K.E."/>
            <person name="Rehner S.A."/>
        </authorList>
    </citation>
    <scope>NUCLEOTIDE SEQUENCE [LARGE SCALE GENOMIC DNA]</scope>
    <source>
        <strain evidence="2 3">ARSEF4384</strain>
    </source>
</reference>
<protein>
    <submittedName>
        <fullName evidence="2">Uncharacterized protein</fullName>
    </submittedName>
</protein>
<accession>A0AAW0RMW1</accession>
<feature type="compositionally biased region" description="Low complexity" evidence="1">
    <location>
        <begin position="496"/>
        <end position="506"/>
    </location>
</feature>
<feature type="compositionally biased region" description="Basic residues" evidence="1">
    <location>
        <begin position="516"/>
        <end position="529"/>
    </location>
</feature>
<proteinExistence type="predicted"/>
<keyword evidence="3" id="KW-1185">Reference proteome</keyword>
<comment type="caution">
    <text evidence="2">The sequence shown here is derived from an EMBL/GenBank/DDBJ whole genome shotgun (WGS) entry which is preliminary data.</text>
</comment>
<gene>
    <name evidence="2" type="ORF">G3M48_007084</name>
</gene>
<feature type="region of interest" description="Disordered" evidence="1">
    <location>
        <begin position="494"/>
        <end position="592"/>
    </location>
</feature>
<sequence>MSPSVISEAQRVAIIIALEQQRQHGTMIPDQTGFVAAYDAIMNAVPEAHRREAGREIQQTIWWMHSNNNNSSLVSFDAWIERNDLRTLFVFNEPGQEHRYEPIVRDLQAKAAERQDAYLEFVNYIEREALLYNLRTPDAEAFAKQHLTSVNRIAETTRRAQLDFNKIEQSNQRSHFLTRGGDITSRGNVEPWILTDINSTMPSTPPIQVKVQNQLRGMSYYCGRHAGTYIFRLNQSTTVGSDAQAKFKFCGIVPRNRADHVARLKAIRGRVLHILVAACSYIAGYAGVSGEKSVAEMQACMDQATDGELESISRYARIYLEQGCMFRGIQEAFRSSPVLSEFVYLMVMYEVKPDEIKQGQRLVELICSVAKCTKAEMVDQENSHLEQAAWDCLQVRVDVDNCLLFYDDEVERETRVPLDIHDYFSDQKFAIDPNHPEAQYRITDEAWKQLQSDYLFARSLRQRWIRDHREASILADLKVPKLDTPLLARVFQTVDSQPSSSQSTTEPAEEQPPPVKRGRGRPKGSKNKPKPPGWVPKPRASGVKRKRQNQSPSTDRNGSAMDHRAALQPSVVAADDDLYDQAGPSDVDNAPPLFQFDTDLVFTENGTIDWEQI</sequence>
<evidence type="ECO:0000313" key="3">
    <source>
        <dbReference type="Proteomes" id="UP001397290"/>
    </source>
</evidence>
<dbReference type="Proteomes" id="UP001397290">
    <property type="component" value="Unassembled WGS sequence"/>
</dbReference>